<gene>
    <name evidence="2" type="ORF">PGLA1383_LOCUS9209</name>
</gene>
<comment type="caution">
    <text evidence="2">The sequence shown here is derived from an EMBL/GenBank/DDBJ whole genome shotgun (WGS) entry which is preliminary data.</text>
</comment>
<feature type="compositionally biased region" description="Low complexity" evidence="1">
    <location>
        <begin position="1279"/>
        <end position="1292"/>
    </location>
</feature>
<sequence length="2611" mass="286099">ESMPVFKTWLSSQPKEVQQKYAGAELRDICWQLAVLRRASLLQVALRTVASTTDRGTGPGKAPFPNAPWRQPEQRRTVWLVGSDGQTASWQRPKKRNRRGGYSAENRIKRINRGQLRRLEAAAGCAADEPADSEGISSESFASDTEGSSSESRAPACRLTSVAREPLRLRSAARGSFQRGGGSSSSGLQPTDSHRASSAGRPAKSDFVTLRVEAEPAAPEAKDEPAACEPAVAESSSETCTPAKQEPADTAAEPLESSSETCAPAKQEPADTAAELPLAADSTVPVWQQTALCQRWQQTALRMQQLRDSLSATQAEVIAQRTLSASTQAELIVQKDLLEQSRMGSVELANMLAANQQALITAQQAVMQATTAAQAARRSDNAVDFRLLTKPAPFRAREKWEEFRGQVRSYLLFLNRKSFGEELDAAQSSKVELDFDDFSDETGEADFAVALLDWVSDVSRYEAEFAKTIDEEDKRAVLLEVAPQRMFGLVVAARETYGAAASVPKKPAKDPNAMHIDAFNSKGKGKGDAKGKGKGDWNKGQTQWQEQRKGKGDDKGKGKGKDDAHKGQKGKYGDGPKEQCGICWNRGHAADDCWYKGKGKGGTKGKVREFSAEPDAPSLASLAAPASTVGPSVSVTARNVRCISAAKRSTINSLTRVTTELRPQPKYVMMIRGEATADTSAARPLVAGSPEPAPSYLNSMDDEHDELTVQEALPVKPKVCGIGPRPDLRGRLLIDSGACESVVRPHVFEQYVNPVGACKLYAVNDSEIQVDGSQAALMKFTTAAGSSELDQVNFSVTSYTTEDILSVCKQMDAGYDVHFCRTGCFIDNDAGDKLIFYREGDRFYLDFEHLSDAELEQHHETRLMAPISSDNSIAMRLAEEAEPADDGWAHMEPFDQEAEEAHEELDAGALDDEMTLEELRAQVALPQEPQGIKVPKEPTPAERERHNLLHLDMAPWCETCVAAKGREAHHVRDKDPEDPTTPLVQIDYMFMSRDGTLVEDESRLVTMLTGIAASSGWPLAVMVPHKGTGGGKDYAVRALELFLAGLGEPLIMLQYDGENPIRVLAQAVQKRLGSDKVQLRQSPRYSHQSLGACEGNGGWLAGHIRAWLADVQARYPTESIDVNHNVFPWLVRHVGWLIARFHVKHGLTPYRCVKDRDYQSPICIFAETVLAKIPDMNSLAKSKARWIKCIWLGRAEADNSHILSTSDGIVSARTVRRLPVARQCDAATLHEACGLPWAPKDGVRKPVAAERSDQVVFQVPVPPPLDPAAGGPEQDNNTSDSGSDSSSSSESGDPAEGRVPGQATPQNNDDGMGLAPASGSPEPAAVAGRPALAMIADGLWTAVGNLASAEVDDLELRKVLGSITELMDTVLNPALTLEARQTQLATLAARSLYTPVLRTAITRSDTVFARKWVDKCSKGLHKSRLTCADIKAKYTSEENDELDVHCPTPLPESHGLLEVKALLHYWPTMTADVIAAFLIRLDCGDAYGSPVFMRPPTEWNIQNWLAAQGADVQAAFRGATRKDIVWRLDGNLYGRRTAGAVYRHALEEILTNRLKDQGYAFVRGQKDPTAYSCQITQIWLLRHIDDFRATGDLESLETMVEVLGRRKLRSEGMIATIPDNKHCENILRVLSLEGKDAKAHGLPSRPRDKTGTGADELSPEQASKYREATGSAIYLSLDRRDFQFAVKELARHMAVPLQCDWQALKQLGRYLLSGEMARVTLVSDEDRADYNSGRGLSLVAYSDSDWAGCPETRRSTDCVCINIGSSVLQVGCQTQPGLPATSSSDAELRGMSRAARELYFVAQLAAIDFAIPVQTPSLFADSSVGLAISRKLGPGNKLRHLEVCYFLVQEMVRRKLIKTYKCKGSANPANFLTKHAASPAAVQEALPALGMISLNEVSLQAALRDARLVKVSAFRKLITPWKPRRAAAATALQLSCISATLSKASRDQRRRRPRRFWLYAISSVIRQLRRRRQWSAYGTYLQKASQRDMWSGLTRVSGRLRRGSTELRAVKFQIELNFCRQTNRGAVYRDELEYVMVEKLKDHGFRFTRGRRDPCVYRCATTGTTIVHHVDDFRATGSAKDLTRLFDKELAGYLKLKKGALEEVGTKVDVLGKTKLRTEDAVVTLPDEKHTDNIVVLLGLQAAKSSPVPSKKLELTEETAKAVTEQDASLYRSAVGSAIYLSGERRDIQYAAKELARRMKEPRVCDFANLKLLGRYLIGSRGVCRIVAIDRADKESKKLSLHTFTNSDWAGCAETRRSTDGVTAVIGGAVTMVSSQTQLGLPASSSGGAETRGLARGSRDILFLRKLAEEDFGFEVDTPHLWVDSTVALQGAKRLGAGKLRHLDICHFATQELVRSGQANIGKVPGVRNPANVLTKHVNAQQMREAMAGLGLLDLSGTELETKLQEAKQLVIAGISDAAPALKPRQMPWKPRYATAANVIQICALSECMSKTRAADWPALVPAVAVSPALPRDSWDTVFFVIMLLYAFAKLALDVWALCRHCLNKREEQTVARHQSIEQSSSSGDRRQSVALSAPSGRPSGERAKPDSVAEERAKPATGSEEQRSEITYFFKTRKGQQAHLYRSCHTIVNSRESDVEKTLVCLHCLKAHGQ</sequence>
<feature type="region of interest" description="Disordered" evidence="1">
    <location>
        <begin position="502"/>
        <end position="577"/>
    </location>
</feature>
<evidence type="ECO:0000313" key="3">
    <source>
        <dbReference type="Proteomes" id="UP000654075"/>
    </source>
</evidence>
<feature type="region of interest" description="Disordered" evidence="1">
    <location>
        <begin position="2510"/>
        <end position="2563"/>
    </location>
</feature>
<feature type="region of interest" description="Disordered" evidence="1">
    <location>
        <begin position="1637"/>
        <end position="1663"/>
    </location>
</feature>
<feature type="region of interest" description="Disordered" evidence="1">
    <location>
        <begin position="1259"/>
        <end position="1325"/>
    </location>
</feature>
<feature type="compositionally biased region" description="Basic and acidic residues" evidence="1">
    <location>
        <begin position="1637"/>
        <end position="1650"/>
    </location>
</feature>
<name>A0A813DXS8_POLGL</name>
<feature type="region of interest" description="Disordered" evidence="1">
    <location>
        <begin position="82"/>
        <end position="109"/>
    </location>
</feature>
<feature type="compositionally biased region" description="Basic and acidic residues" evidence="1">
    <location>
        <begin position="2540"/>
        <end position="2563"/>
    </location>
</feature>
<accession>A0A813DXS8</accession>
<dbReference type="EMBL" id="CAJNNV010004293">
    <property type="protein sequence ID" value="CAE8590488.1"/>
    <property type="molecule type" value="Genomic_DNA"/>
</dbReference>
<evidence type="ECO:0000256" key="1">
    <source>
        <dbReference type="SAM" id="MobiDB-lite"/>
    </source>
</evidence>
<feature type="region of interest" description="Disordered" evidence="1">
    <location>
        <begin position="122"/>
        <end position="271"/>
    </location>
</feature>
<feature type="compositionally biased region" description="Basic and acidic residues" evidence="1">
    <location>
        <begin position="525"/>
        <end position="537"/>
    </location>
</feature>
<organism evidence="2 3">
    <name type="scientific">Polarella glacialis</name>
    <name type="common">Dinoflagellate</name>
    <dbReference type="NCBI Taxonomy" id="89957"/>
    <lineage>
        <taxon>Eukaryota</taxon>
        <taxon>Sar</taxon>
        <taxon>Alveolata</taxon>
        <taxon>Dinophyceae</taxon>
        <taxon>Suessiales</taxon>
        <taxon>Suessiaceae</taxon>
        <taxon>Polarella</taxon>
    </lineage>
</organism>
<evidence type="ECO:0000313" key="2">
    <source>
        <dbReference type="EMBL" id="CAE8590488.1"/>
    </source>
</evidence>
<dbReference type="CDD" id="cd09272">
    <property type="entry name" value="RNase_HI_RT_Ty1"/>
    <property type="match status" value="2"/>
</dbReference>
<dbReference type="OrthoDB" id="413760at2759"/>
<feature type="region of interest" description="Disordered" evidence="1">
    <location>
        <begin position="53"/>
        <end position="72"/>
    </location>
</feature>
<evidence type="ECO:0008006" key="4">
    <source>
        <dbReference type="Google" id="ProtNLM"/>
    </source>
</evidence>
<reference evidence="2" key="1">
    <citation type="submission" date="2021-02" db="EMBL/GenBank/DDBJ databases">
        <authorList>
            <person name="Dougan E. K."/>
            <person name="Rhodes N."/>
            <person name="Thang M."/>
            <person name="Chan C."/>
        </authorList>
    </citation>
    <scope>NUCLEOTIDE SEQUENCE</scope>
</reference>
<protein>
    <recommendedName>
        <fullName evidence="4">Retrovirus-related Pol polyprotein from transposon TNT 1-94</fullName>
    </recommendedName>
</protein>
<keyword evidence="3" id="KW-1185">Reference proteome</keyword>
<dbReference type="PANTHER" id="PTHR11439:SF467">
    <property type="entry name" value="INTEGRASE CATALYTIC DOMAIN-CONTAINING PROTEIN"/>
    <property type="match status" value="1"/>
</dbReference>
<feature type="non-terminal residue" evidence="2">
    <location>
        <position position="1"/>
    </location>
</feature>
<feature type="compositionally biased region" description="Basic and acidic residues" evidence="1">
    <location>
        <begin position="546"/>
        <end position="577"/>
    </location>
</feature>
<dbReference type="Proteomes" id="UP000654075">
    <property type="component" value="Unassembled WGS sequence"/>
</dbReference>
<feature type="compositionally biased region" description="Polar residues" evidence="1">
    <location>
        <begin position="135"/>
        <end position="152"/>
    </location>
</feature>
<feature type="non-terminal residue" evidence="2">
    <location>
        <position position="2611"/>
    </location>
</feature>
<proteinExistence type="predicted"/>
<dbReference type="PANTHER" id="PTHR11439">
    <property type="entry name" value="GAG-POL-RELATED RETROTRANSPOSON"/>
    <property type="match status" value="1"/>
</dbReference>